<organism evidence="7 8">
    <name type="scientific">Pleurostoma richardsiae</name>
    <dbReference type="NCBI Taxonomy" id="41990"/>
    <lineage>
        <taxon>Eukaryota</taxon>
        <taxon>Fungi</taxon>
        <taxon>Dikarya</taxon>
        <taxon>Ascomycota</taxon>
        <taxon>Pezizomycotina</taxon>
        <taxon>Sordariomycetes</taxon>
        <taxon>Sordariomycetidae</taxon>
        <taxon>Calosphaeriales</taxon>
        <taxon>Pleurostomataceae</taxon>
        <taxon>Pleurostoma</taxon>
    </lineage>
</organism>
<dbReference type="PANTHER" id="PTHR45649">
    <property type="entry name" value="AMINO-ACID PERMEASE BAT1"/>
    <property type="match status" value="1"/>
</dbReference>
<comment type="subcellular location">
    <subcellularLocation>
        <location evidence="1">Membrane</location>
        <topology evidence="1">Multi-pass membrane protein</topology>
    </subcellularLocation>
</comment>
<evidence type="ECO:0000256" key="3">
    <source>
        <dbReference type="ARBA" id="ARBA00022692"/>
    </source>
</evidence>
<feature type="transmembrane region" description="Helical" evidence="6">
    <location>
        <begin position="288"/>
        <end position="311"/>
    </location>
</feature>
<evidence type="ECO:0000313" key="8">
    <source>
        <dbReference type="Proteomes" id="UP001174694"/>
    </source>
</evidence>
<dbReference type="InterPro" id="IPR002293">
    <property type="entry name" value="AA/rel_permease1"/>
</dbReference>
<feature type="transmembrane region" description="Helical" evidence="6">
    <location>
        <begin position="343"/>
        <end position="363"/>
    </location>
</feature>
<comment type="caution">
    <text evidence="7">The sequence shown here is derived from an EMBL/GenBank/DDBJ whole genome shotgun (WGS) entry which is preliminary data.</text>
</comment>
<dbReference type="PROSITE" id="PS00218">
    <property type="entry name" value="AMINO_ACID_PERMEASE_1"/>
    <property type="match status" value="1"/>
</dbReference>
<accession>A0AA38VRQ3</accession>
<feature type="transmembrane region" description="Helical" evidence="6">
    <location>
        <begin position="88"/>
        <end position="111"/>
    </location>
</feature>
<keyword evidence="8" id="KW-1185">Reference proteome</keyword>
<dbReference type="GO" id="GO:0006865">
    <property type="term" value="P:amino acid transport"/>
    <property type="evidence" value="ECO:0007669"/>
    <property type="project" value="InterPro"/>
</dbReference>
<keyword evidence="2" id="KW-0813">Transport</keyword>
<protein>
    <submittedName>
        <fullName evidence="7">Choline transport protein</fullName>
    </submittedName>
</protein>
<keyword evidence="5 6" id="KW-0472">Membrane</keyword>
<evidence type="ECO:0000256" key="4">
    <source>
        <dbReference type="ARBA" id="ARBA00022989"/>
    </source>
</evidence>
<sequence>MQQRPFSLISMLGVAYGVTNTAVSLIIGLASGIAMGGAPLYIYGVILMAFVGLCVAVSLGELASAFPHAGGQYFWVAQLAPERGRRQLSYITGVLAWGGAIFTGASGSLAIPQMILAMVQLRNPDFDYQPWMGFVGYLITVWSIFTLNLVERWIPTLGRMSLAYNMLIAVIMFISVLAISDKQSADAVFATETNMSGWKSDGVAWLIGISAVHWSFSCLDACTHMNDEIPEPEKNIPRALLATIGIGFLTGFPFVIAIFFSISDMDAVVSSFMPSLEVFHQAFRGNKAAAIAIESLLVGANVFGLFGIHTWQARLAWSFSRDHGFPFSRFQGSIAPAPFGTPFWAHVWSCVWTSLLGCLYLGSTAAFNSFVSGGILLQCITYSLPVILLWVRGRKNIKPGPFWCSRFGPIANAVTVIWSLVALVFYSFPWYQPVEASAMNYVSCVIVAMLLFSGLYWVVYGKKTYVLPPIHV</sequence>
<dbReference type="Pfam" id="PF13520">
    <property type="entry name" value="AA_permease_2"/>
    <property type="match status" value="1"/>
</dbReference>
<name>A0AA38VRQ3_9PEZI</name>
<feature type="transmembrane region" description="Helical" evidence="6">
    <location>
        <begin position="131"/>
        <end position="150"/>
    </location>
</feature>
<feature type="transmembrane region" description="Helical" evidence="6">
    <location>
        <begin position="239"/>
        <end position="262"/>
    </location>
</feature>
<feature type="transmembrane region" description="Helical" evidence="6">
    <location>
        <begin position="369"/>
        <end position="391"/>
    </location>
</feature>
<evidence type="ECO:0000313" key="7">
    <source>
        <dbReference type="EMBL" id="KAJ9148681.1"/>
    </source>
</evidence>
<dbReference type="EMBL" id="JANBVO010000012">
    <property type="protein sequence ID" value="KAJ9148681.1"/>
    <property type="molecule type" value="Genomic_DNA"/>
</dbReference>
<dbReference type="Gene3D" id="1.20.1740.10">
    <property type="entry name" value="Amino acid/polyamine transporter I"/>
    <property type="match status" value="1"/>
</dbReference>
<keyword evidence="3 6" id="KW-0812">Transmembrane</keyword>
<gene>
    <name evidence="7" type="ORF">NKR23_g4917</name>
</gene>
<dbReference type="InterPro" id="IPR004840">
    <property type="entry name" value="Amino_acid_permease_CS"/>
</dbReference>
<feature type="transmembrane region" description="Helical" evidence="6">
    <location>
        <begin position="403"/>
        <end position="426"/>
    </location>
</feature>
<dbReference type="GO" id="GO:0016020">
    <property type="term" value="C:membrane"/>
    <property type="evidence" value="ECO:0007669"/>
    <property type="project" value="UniProtKB-SubCell"/>
</dbReference>
<evidence type="ECO:0000256" key="6">
    <source>
        <dbReference type="SAM" id="Phobius"/>
    </source>
</evidence>
<evidence type="ECO:0000256" key="5">
    <source>
        <dbReference type="ARBA" id="ARBA00023136"/>
    </source>
</evidence>
<keyword evidence="4 6" id="KW-1133">Transmembrane helix</keyword>
<evidence type="ECO:0000256" key="2">
    <source>
        <dbReference type="ARBA" id="ARBA00022448"/>
    </source>
</evidence>
<feature type="transmembrane region" description="Helical" evidence="6">
    <location>
        <begin position="12"/>
        <end position="34"/>
    </location>
</feature>
<dbReference type="PIRSF" id="PIRSF006060">
    <property type="entry name" value="AA_transporter"/>
    <property type="match status" value="1"/>
</dbReference>
<proteinExistence type="predicted"/>
<dbReference type="GO" id="GO:0022857">
    <property type="term" value="F:transmembrane transporter activity"/>
    <property type="evidence" value="ECO:0007669"/>
    <property type="project" value="InterPro"/>
</dbReference>
<feature type="transmembrane region" description="Helical" evidence="6">
    <location>
        <begin position="162"/>
        <end position="180"/>
    </location>
</feature>
<evidence type="ECO:0000256" key="1">
    <source>
        <dbReference type="ARBA" id="ARBA00004141"/>
    </source>
</evidence>
<reference evidence="7" key="1">
    <citation type="submission" date="2022-07" db="EMBL/GenBank/DDBJ databases">
        <title>Fungi with potential for degradation of polypropylene.</title>
        <authorList>
            <person name="Gostincar C."/>
        </authorList>
    </citation>
    <scope>NUCLEOTIDE SEQUENCE</scope>
    <source>
        <strain evidence="7">EXF-13308</strain>
    </source>
</reference>
<feature type="transmembrane region" description="Helical" evidence="6">
    <location>
        <begin position="40"/>
        <end position="67"/>
    </location>
</feature>
<dbReference type="Proteomes" id="UP001174694">
    <property type="component" value="Unassembled WGS sequence"/>
</dbReference>
<feature type="transmembrane region" description="Helical" evidence="6">
    <location>
        <begin position="438"/>
        <end position="459"/>
    </location>
</feature>
<dbReference type="AlphaFoldDB" id="A0AA38VRQ3"/>
<dbReference type="PANTHER" id="PTHR45649:SF7">
    <property type="entry name" value="CHOLINE TRANSPORT PROTEIN"/>
    <property type="match status" value="1"/>
</dbReference>